<keyword evidence="1" id="KW-0472">Membrane</keyword>
<proteinExistence type="predicted"/>
<protein>
    <recommendedName>
        <fullName evidence="4">DUF4231 domain-containing protein</fullName>
    </recommendedName>
</protein>
<accession>A0ABR8YQ39</accession>
<keyword evidence="1" id="KW-0812">Transmembrane</keyword>
<keyword evidence="1" id="KW-1133">Transmembrane helix</keyword>
<sequence length="182" mass="21045">MKGCTNLMFLYENVKFNEAYLENMYRKSLSTGKCIAEMKLNNYQEDLINPSSTEDEKKKAKIYNFLADRFEDISSIKEYGESSKKDVFKSQNLIGWISLINKLKTHIKKQFILKNSILKFLVAMITSISMFIICYGTSSNIIFSISIGINAIANLVIIERLYKYVKEKNSLLSNKNKNLMKI</sequence>
<evidence type="ECO:0000256" key="1">
    <source>
        <dbReference type="SAM" id="Phobius"/>
    </source>
</evidence>
<reference evidence="2 3" key="1">
    <citation type="submission" date="2020-08" db="EMBL/GenBank/DDBJ databases">
        <title>A Genomic Blueprint of the Chicken Gut Microbiome.</title>
        <authorList>
            <person name="Gilroy R."/>
            <person name="Ravi A."/>
            <person name="Getino M."/>
            <person name="Pursley I."/>
            <person name="Horton D.L."/>
            <person name="Alikhan N.-F."/>
            <person name="Baker D."/>
            <person name="Gharbi K."/>
            <person name="Hall N."/>
            <person name="Watson M."/>
            <person name="Adriaenssens E.M."/>
            <person name="Foster-Nyarko E."/>
            <person name="Jarju S."/>
            <person name="Secka A."/>
            <person name="Antonio M."/>
            <person name="Oren A."/>
            <person name="Chaudhuri R."/>
            <person name="La Ragione R.M."/>
            <person name="Hildebrand F."/>
            <person name="Pallen M.J."/>
        </authorList>
    </citation>
    <scope>NUCLEOTIDE SEQUENCE [LARGE SCALE GENOMIC DNA]</scope>
    <source>
        <strain evidence="2 3">N37</strain>
    </source>
</reference>
<dbReference type="RefSeq" id="WP_191739328.1">
    <property type="nucleotide sequence ID" value="NZ_JACSQB010000037.1"/>
</dbReference>
<dbReference type="Proteomes" id="UP000627166">
    <property type="component" value="Unassembled WGS sequence"/>
</dbReference>
<organism evidence="2 3">
    <name type="scientific">Clostridium faecium</name>
    <dbReference type="NCBI Taxonomy" id="2762223"/>
    <lineage>
        <taxon>Bacteria</taxon>
        <taxon>Bacillati</taxon>
        <taxon>Bacillota</taxon>
        <taxon>Clostridia</taxon>
        <taxon>Eubacteriales</taxon>
        <taxon>Clostridiaceae</taxon>
        <taxon>Clostridium</taxon>
    </lineage>
</organism>
<evidence type="ECO:0000313" key="3">
    <source>
        <dbReference type="Proteomes" id="UP000627166"/>
    </source>
</evidence>
<comment type="caution">
    <text evidence="2">The sequence shown here is derived from an EMBL/GenBank/DDBJ whole genome shotgun (WGS) entry which is preliminary data.</text>
</comment>
<gene>
    <name evidence="2" type="ORF">H9637_04745</name>
</gene>
<keyword evidence="3" id="KW-1185">Reference proteome</keyword>
<feature type="transmembrane region" description="Helical" evidence="1">
    <location>
        <begin position="141"/>
        <end position="162"/>
    </location>
</feature>
<feature type="transmembrane region" description="Helical" evidence="1">
    <location>
        <begin position="117"/>
        <end position="135"/>
    </location>
</feature>
<name>A0ABR8YQ39_9CLOT</name>
<evidence type="ECO:0008006" key="4">
    <source>
        <dbReference type="Google" id="ProtNLM"/>
    </source>
</evidence>
<evidence type="ECO:0000313" key="2">
    <source>
        <dbReference type="EMBL" id="MBD8046355.1"/>
    </source>
</evidence>
<dbReference type="EMBL" id="JACSQB010000037">
    <property type="protein sequence ID" value="MBD8046355.1"/>
    <property type="molecule type" value="Genomic_DNA"/>
</dbReference>